<dbReference type="RefSeq" id="WP_189004992.1">
    <property type="nucleotide sequence ID" value="NZ_BMOD01000017.1"/>
</dbReference>
<dbReference type="Pfam" id="PF05988">
    <property type="entry name" value="DUF899"/>
    <property type="match status" value="1"/>
</dbReference>
<comment type="caution">
    <text evidence="1">The sequence shown here is derived from an EMBL/GenBank/DDBJ whole genome shotgun (WGS) entry which is preliminary data.</text>
</comment>
<dbReference type="SUPFAM" id="SSF52833">
    <property type="entry name" value="Thioredoxin-like"/>
    <property type="match status" value="1"/>
</dbReference>
<organism evidence="1 2">
    <name type="scientific">Deinococcus roseus</name>
    <dbReference type="NCBI Taxonomy" id="392414"/>
    <lineage>
        <taxon>Bacteria</taxon>
        <taxon>Thermotogati</taxon>
        <taxon>Deinococcota</taxon>
        <taxon>Deinococci</taxon>
        <taxon>Deinococcales</taxon>
        <taxon>Deinococcaceae</taxon>
        <taxon>Deinococcus</taxon>
    </lineage>
</organism>
<dbReference type="InterPro" id="IPR010296">
    <property type="entry name" value="DUF899_thioredox"/>
</dbReference>
<evidence type="ECO:0000313" key="1">
    <source>
        <dbReference type="EMBL" id="GGJ46715.1"/>
    </source>
</evidence>
<proteinExistence type="predicted"/>
<reference evidence="2" key="1">
    <citation type="journal article" date="2019" name="Int. J. Syst. Evol. Microbiol.">
        <title>The Global Catalogue of Microorganisms (GCM) 10K type strain sequencing project: providing services to taxonomists for standard genome sequencing and annotation.</title>
        <authorList>
            <consortium name="The Broad Institute Genomics Platform"/>
            <consortium name="The Broad Institute Genome Sequencing Center for Infectious Disease"/>
            <person name="Wu L."/>
            <person name="Ma J."/>
        </authorList>
    </citation>
    <scope>NUCLEOTIDE SEQUENCE [LARGE SCALE GENOMIC DNA]</scope>
    <source>
        <strain evidence="2">JCM 14370</strain>
    </source>
</reference>
<dbReference type="EMBL" id="BMOD01000017">
    <property type="protein sequence ID" value="GGJ46715.1"/>
    <property type="molecule type" value="Genomic_DNA"/>
</dbReference>
<evidence type="ECO:0008006" key="3">
    <source>
        <dbReference type="Google" id="ProtNLM"/>
    </source>
</evidence>
<dbReference type="InterPro" id="IPR036249">
    <property type="entry name" value="Thioredoxin-like_sf"/>
</dbReference>
<protein>
    <recommendedName>
        <fullName evidence="3">Thioredoxin domain-containing protein</fullName>
    </recommendedName>
</protein>
<gene>
    <name evidence="1" type="ORF">GCM10008938_36060</name>
</gene>
<dbReference type="Proteomes" id="UP000632222">
    <property type="component" value="Unassembled WGS sequence"/>
</dbReference>
<name>A0ABQ2D9I7_9DEIO</name>
<evidence type="ECO:0000313" key="2">
    <source>
        <dbReference type="Proteomes" id="UP000632222"/>
    </source>
</evidence>
<keyword evidence="2" id="KW-1185">Reference proteome</keyword>
<sequence>MTRNPAHPPIVDRETWQQTRSSLLKLEKASTRMQDAIAAQRRRLPMTRVDNYAFQGNAGPVTLVDLFQNRSQLIVHHFMFHPDWTAGCPHCTHFAENGTPHLTDLARGDASFVRISRAPIEKLLAYQQQKGWSTPWCSSFESTFNQDWGWTSADGGEVPGISVFMLQDGVPHLTYSTSGRGVESLSSFFGYMDLLPYGRQESWQDVPPGWPQR</sequence>
<accession>A0ABQ2D9I7</accession>